<dbReference type="PANTHER" id="PTHR34222">
    <property type="entry name" value="GAG_PRE-INTEGRS DOMAIN-CONTAINING PROTEIN"/>
    <property type="match status" value="1"/>
</dbReference>
<dbReference type="InterPro" id="IPR036875">
    <property type="entry name" value="Znf_CCHC_sf"/>
</dbReference>
<accession>A0AB32V3T7</accession>
<evidence type="ECO:0000259" key="2">
    <source>
        <dbReference type="PROSITE" id="PS50158"/>
    </source>
</evidence>
<dbReference type="RefSeq" id="XP_007029161.2">
    <property type="nucleotide sequence ID" value="XM_007029099.2"/>
</dbReference>
<reference evidence="3" key="1">
    <citation type="journal article" date="1997" name="Nucleic Acids Res.">
        <title>tRNAscan-SE: a program for improved detection of transfer RNA genes in genomic sequence.</title>
        <authorList>
            <person name="Lowe T.M."/>
            <person name="Eddy S.R."/>
        </authorList>
    </citation>
    <scope>NUCLEOTIDE SEQUENCE [LARGE SCALE GENOMIC DNA]</scope>
    <source>
        <strain evidence="3">r\B97-61/B2</strain>
    </source>
</reference>
<gene>
    <name evidence="4" type="primary">LOC18599223</name>
</gene>
<keyword evidence="1" id="KW-0479">Metal-binding</keyword>
<evidence type="ECO:0000313" key="4">
    <source>
        <dbReference type="RefSeq" id="XP_007029161.2"/>
    </source>
</evidence>
<proteinExistence type="predicted"/>
<keyword evidence="1" id="KW-0862">Zinc</keyword>
<dbReference type="AlphaFoldDB" id="A0AB32V3T7"/>
<dbReference type="GO" id="GO:0008270">
    <property type="term" value="F:zinc ion binding"/>
    <property type="evidence" value="ECO:0007669"/>
    <property type="project" value="UniProtKB-KW"/>
</dbReference>
<protein>
    <submittedName>
        <fullName evidence="4">Uncharacterized protein LOC18599223 isoform X1</fullName>
    </submittedName>
</protein>
<dbReference type="GO" id="GO:0003676">
    <property type="term" value="F:nucleic acid binding"/>
    <property type="evidence" value="ECO:0007669"/>
    <property type="project" value="InterPro"/>
</dbReference>
<dbReference type="InterPro" id="IPR001878">
    <property type="entry name" value="Znf_CCHC"/>
</dbReference>
<dbReference type="SUPFAM" id="SSF57756">
    <property type="entry name" value="Retrovirus zinc finger-like domains"/>
    <property type="match status" value="1"/>
</dbReference>
<dbReference type="PANTHER" id="PTHR34222:SF97">
    <property type="entry name" value="CATALYTIC REGION, PUTATIVE-RELATED"/>
    <property type="match status" value="1"/>
</dbReference>
<dbReference type="Gramene" id="Tc05v2_t015390.2">
    <property type="protein sequence ID" value="Tc05v2_p015390.2"/>
    <property type="gene ID" value="Tc05v2_g015390"/>
</dbReference>
<dbReference type="GeneID" id="18599223"/>
<evidence type="ECO:0000313" key="3">
    <source>
        <dbReference type="Proteomes" id="UP000694886"/>
    </source>
</evidence>
<organism evidence="3 4">
    <name type="scientific">Theobroma cacao</name>
    <name type="common">Cacao</name>
    <name type="synonym">Cocoa</name>
    <dbReference type="NCBI Taxonomy" id="3641"/>
    <lineage>
        <taxon>Eukaryota</taxon>
        <taxon>Viridiplantae</taxon>
        <taxon>Streptophyta</taxon>
        <taxon>Embryophyta</taxon>
        <taxon>Tracheophyta</taxon>
        <taxon>Spermatophyta</taxon>
        <taxon>Magnoliopsida</taxon>
        <taxon>eudicotyledons</taxon>
        <taxon>Gunneridae</taxon>
        <taxon>Pentapetalae</taxon>
        <taxon>rosids</taxon>
        <taxon>malvids</taxon>
        <taxon>Malvales</taxon>
        <taxon>Malvaceae</taxon>
        <taxon>Byttnerioideae</taxon>
        <taxon>Theobroma</taxon>
    </lineage>
</organism>
<dbReference type="PROSITE" id="PS50158">
    <property type="entry name" value="ZF_CCHC"/>
    <property type="match status" value="1"/>
</dbReference>
<evidence type="ECO:0000256" key="1">
    <source>
        <dbReference type="PROSITE-ProRule" id="PRU00047"/>
    </source>
</evidence>
<reference evidence="4" key="2">
    <citation type="submission" date="2025-08" db="UniProtKB">
        <authorList>
            <consortium name="RefSeq"/>
        </authorList>
    </citation>
    <scope>IDENTIFICATION</scope>
</reference>
<keyword evidence="1" id="KW-0863">Zinc-finger</keyword>
<sequence>MDSAAEIWNTLKQNFAQPDDTRVCNLQYTLGNVSQGARTVDVYFIELKGIWEELRNYRPLPHCECGSYNPGCFKKYTDQFQKDMVFRFLNGLNKSFSAIRSQVLLMDLIPGLDKVYSLILREESQRNILVQPQPLLESSAIYTAADNKKKARKDIICNHCGKKGHTKDECYKIISFLDDFKFTKGGRSNPRRGKNLVNNVFAVSDASTDSESQVETEEEQASAGFVCQLSMIKQQVNKLMQLLSENGISSNEGKGISSNTQQANHSLVNSAIAGHPFMDCDWGY</sequence>
<name>A0AB32V3T7_THECC</name>
<feature type="domain" description="CCHC-type" evidence="2">
    <location>
        <begin position="157"/>
        <end position="170"/>
    </location>
</feature>
<dbReference type="Proteomes" id="UP000694886">
    <property type="component" value="Chromosome 5"/>
</dbReference>